<feature type="compositionally biased region" description="Gly residues" evidence="1">
    <location>
        <begin position="291"/>
        <end position="312"/>
    </location>
</feature>
<keyword evidence="2" id="KW-1133">Transmembrane helix</keyword>
<sequence length="428" mass="45851">MASVTGVSTSTDFERRTVRVVPGEETTTALTVRNDSDIVEAYGFQVVGDCAPWTEVEPARLSLYPGTSQTVLVRMRPPRSPAVRAGETPLGIRVLPVERPDSAAVSETVVDIAPFAEQRLELVPERRRAWRSARYRVLAHNDGNTPVALELAAVEVDDRLRYTTADAPTPVEPGAETEIPVRVRVGKVLWFGKPVTWPIRLSGVAEEPEPREHELAGEFIQLPVFPRWLLALLAALLALLLAWLLLVRPAVRSAAREAADDRAQEIAEAVQTQAQTPVPPPPPPTSSAPEPGGGDEVGEPGGDGQSVSGGGTQSSSTIEVRTNTGGLGKGTYVVPEGKVFRVTDILVGNHQGDEGVLTIIFGERTVTTIALETFRNQDYHWVTPIDIPAGAAVAVNVTCAKPGTPATGRQARTCFELLNVSGELADLQ</sequence>
<feature type="compositionally biased region" description="Pro residues" evidence="1">
    <location>
        <begin position="277"/>
        <end position="286"/>
    </location>
</feature>
<evidence type="ECO:0000256" key="1">
    <source>
        <dbReference type="SAM" id="MobiDB-lite"/>
    </source>
</evidence>
<dbReference type="EMBL" id="JAMTCO010000006">
    <property type="protein sequence ID" value="MCP2270125.1"/>
    <property type="molecule type" value="Genomic_DNA"/>
</dbReference>
<accession>A0ABT1IBX1</accession>
<keyword evidence="2" id="KW-0472">Membrane</keyword>
<organism evidence="3 4">
    <name type="scientific">Actinokineospora diospyrosa</name>
    <dbReference type="NCBI Taxonomy" id="103728"/>
    <lineage>
        <taxon>Bacteria</taxon>
        <taxon>Bacillati</taxon>
        <taxon>Actinomycetota</taxon>
        <taxon>Actinomycetes</taxon>
        <taxon>Pseudonocardiales</taxon>
        <taxon>Pseudonocardiaceae</taxon>
        <taxon>Actinokineospora</taxon>
    </lineage>
</organism>
<dbReference type="Proteomes" id="UP001205185">
    <property type="component" value="Unassembled WGS sequence"/>
</dbReference>
<keyword evidence="2" id="KW-0812">Transmembrane</keyword>
<evidence type="ECO:0000313" key="4">
    <source>
        <dbReference type="Proteomes" id="UP001205185"/>
    </source>
</evidence>
<gene>
    <name evidence="3" type="ORF">LV75_002626</name>
</gene>
<keyword evidence="4" id="KW-1185">Reference proteome</keyword>
<reference evidence="3 4" key="1">
    <citation type="submission" date="2022-06" db="EMBL/GenBank/DDBJ databases">
        <title>Genomic Encyclopedia of Archaeal and Bacterial Type Strains, Phase II (KMG-II): from individual species to whole genera.</title>
        <authorList>
            <person name="Goeker M."/>
        </authorList>
    </citation>
    <scope>NUCLEOTIDE SEQUENCE [LARGE SCALE GENOMIC DNA]</scope>
    <source>
        <strain evidence="3 4">DSM 44255</strain>
    </source>
</reference>
<proteinExistence type="predicted"/>
<name>A0ABT1IBX1_9PSEU</name>
<evidence type="ECO:0000313" key="3">
    <source>
        <dbReference type="EMBL" id="MCP2270125.1"/>
    </source>
</evidence>
<feature type="transmembrane region" description="Helical" evidence="2">
    <location>
        <begin position="228"/>
        <end position="247"/>
    </location>
</feature>
<protein>
    <recommendedName>
        <fullName evidence="5">Hydrolytic protein</fullName>
    </recommendedName>
</protein>
<evidence type="ECO:0008006" key="5">
    <source>
        <dbReference type="Google" id="ProtNLM"/>
    </source>
</evidence>
<comment type="caution">
    <text evidence="3">The sequence shown here is derived from an EMBL/GenBank/DDBJ whole genome shotgun (WGS) entry which is preliminary data.</text>
</comment>
<feature type="region of interest" description="Disordered" evidence="1">
    <location>
        <begin position="269"/>
        <end position="326"/>
    </location>
</feature>
<evidence type="ECO:0000256" key="2">
    <source>
        <dbReference type="SAM" id="Phobius"/>
    </source>
</evidence>